<accession>A0ABW4TKJ2</accession>
<organism evidence="2 3">
    <name type="scientific">Nocardioides aestuarii</name>
    <dbReference type="NCBI Taxonomy" id="252231"/>
    <lineage>
        <taxon>Bacteria</taxon>
        <taxon>Bacillati</taxon>
        <taxon>Actinomycetota</taxon>
        <taxon>Actinomycetes</taxon>
        <taxon>Propionibacteriales</taxon>
        <taxon>Nocardioidaceae</taxon>
        <taxon>Nocardioides</taxon>
    </lineage>
</organism>
<proteinExistence type="predicted"/>
<evidence type="ECO:0000256" key="1">
    <source>
        <dbReference type="SAM" id="MobiDB-lite"/>
    </source>
</evidence>
<reference evidence="3" key="1">
    <citation type="journal article" date="2019" name="Int. J. Syst. Evol. Microbiol.">
        <title>The Global Catalogue of Microorganisms (GCM) 10K type strain sequencing project: providing services to taxonomists for standard genome sequencing and annotation.</title>
        <authorList>
            <consortium name="The Broad Institute Genomics Platform"/>
            <consortium name="The Broad Institute Genome Sequencing Center for Infectious Disease"/>
            <person name="Wu L."/>
            <person name="Ma J."/>
        </authorList>
    </citation>
    <scope>NUCLEOTIDE SEQUENCE [LARGE SCALE GENOMIC DNA]</scope>
    <source>
        <strain evidence="3">CGMCC 1.12477</strain>
    </source>
</reference>
<dbReference type="InterPro" id="IPR008984">
    <property type="entry name" value="SMAD_FHA_dom_sf"/>
</dbReference>
<gene>
    <name evidence="2" type="ORF">ACFSDE_04430</name>
</gene>
<dbReference type="EMBL" id="JBHUGD010000001">
    <property type="protein sequence ID" value="MFD1946027.1"/>
    <property type="molecule type" value="Genomic_DNA"/>
</dbReference>
<evidence type="ECO:0000313" key="3">
    <source>
        <dbReference type="Proteomes" id="UP001597351"/>
    </source>
</evidence>
<comment type="caution">
    <text evidence="2">The sequence shown here is derived from an EMBL/GenBank/DDBJ whole genome shotgun (WGS) entry which is preliminary data.</text>
</comment>
<keyword evidence="3" id="KW-1185">Reference proteome</keyword>
<name>A0ABW4TKJ2_9ACTN</name>
<dbReference type="SUPFAM" id="SSF49879">
    <property type="entry name" value="SMAD/FHA domain"/>
    <property type="match status" value="1"/>
</dbReference>
<dbReference type="CDD" id="cd00060">
    <property type="entry name" value="FHA"/>
    <property type="match status" value="1"/>
</dbReference>
<evidence type="ECO:0000313" key="2">
    <source>
        <dbReference type="EMBL" id="MFD1946027.1"/>
    </source>
</evidence>
<dbReference type="Gene3D" id="2.60.200.20">
    <property type="match status" value="1"/>
</dbReference>
<protein>
    <submittedName>
        <fullName evidence="2">FHA domain-containing protein</fullName>
    </submittedName>
</protein>
<dbReference type="Proteomes" id="UP001597351">
    <property type="component" value="Unassembled WGS sequence"/>
</dbReference>
<feature type="region of interest" description="Disordered" evidence="1">
    <location>
        <begin position="263"/>
        <end position="286"/>
    </location>
</feature>
<dbReference type="RefSeq" id="WP_343915062.1">
    <property type="nucleotide sequence ID" value="NZ_BAAAJT010000002.1"/>
</dbReference>
<sequence length="286" mass="30850">MSRLRTRVEADVCFAVDTPDHARVTGSLTGSGSRLELRVSDPAAFAGGADAAGVRRLADELADLGLVIRVCDGDGVPLVALGDVRTPWWQRPMTRSPHLRVAGLHGLGAAARGRLRRDGARLPGSGLLPPTTPYPVAPTFLRRPVRRVTTTHDPARGGGPRLVEVPVDGVTRTDHPVHWLQRDTTTIGSDPSCDLVLPGLAPLHAEVRHDERDEFVLVAHHADVRVHGERVTTKVLRTASRVDLGPRTLTFVREEYADHGRPFGGRIGGELGVQRRQPPRPAVGGD</sequence>